<evidence type="ECO:0000256" key="2">
    <source>
        <dbReference type="SAM" id="Phobius"/>
    </source>
</evidence>
<dbReference type="AlphaFoldDB" id="A0A0G0W7V0"/>
<sequence>MKLFQDKRFNITLLFLFVILLVCFYLSGFKIGVSQYDINLTIITALFMLLTTIIAVSLPLYSATKVDQERKEKETENTYISIARYVGEELVDNIIRIEDLLQNNKDTFKQINDKSQNSSELSRIKNSVSIWRLTSEELFICLDDVRHRDLIISGMLTKIPNDNMASAIKDAYSKMSNLRHRLRRMVAFFSGLNQEHPNNPKELIDHMQKTKAPKSIKSVEEEIDIFLKQARKAVEEINKVIKSYGQELKIITYSPEKEKSKDVIGK</sequence>
<evidence type="ECO:0000256" key="1">
    <source>
        <dbReference type="SAM" id="Coils"/>
    </source>
</evidence>
<comment type="caution">
    <text evidence="3">The sequence shown here is derived from an EMBL/GenBank/DDBJ whole genome shotgun (WGS) entry which is preliminary data.</text>
</comment>
<dbReference type="EMBL" id="LCBL01000003">
    <property type="protein sequence ID" value="KKS09055.1"/>
    <property type="molecule type" value="Genomic_DNA"/>
</dbReference>
<evidence type="ECO:0000313" key="3">
    <source>
        <dbReference type="EMBL" id="KKS09055.1"/>
    </source>
</evidence>
<gene>
    <name evidence="3" type="ORF">UU65_C0003G0110</name>
</gene>
<organism evidence="3 4">
    <name type="scientific">candidate division CPR2 bacterium GW2011_GWC1_41_48</name>
    <dbReference type="NCBI Taxonomy" id="1618344"/>
    <lineage>
        <taxon>Bacteria</taxon>
        <taxon>Bacteria division CPR2</taxon>
    </lineage>
</organism>
<feature type="transmembrane region" description="Helical" evidence="2">
    <location>
        <begin position="38"/>
        <end position="61"/>
    </location>
</feature>
<evidence type="ECO:0000313" key="4">
    <source>
        <dbReference type="Proteomes" id="UP000033869"/>
    </source>
</evidence>
<keyword evidence="2" id="KW-0472">Membrane</keyword>
<keyword evidence="2" id="KW-1133">Transmembrane helix</keyword>
<proteinExistence type="predicted"/>
<name>A0A0G0W7V0_UNCC2</name>
<reference evidence="3 4" key="1">
    <citation type="journal article" date="2015" name="Nature">
        <title>rRNA introns, odd ribosomes, and small enigmatic genomes across a large radiation of phyla.</title>
        <authorList>
            <person name="Brown C.T."/>
            <person name="Hug L.A."/>
            <person name="Thomas B.C."/>
            <person name="Sharon I."/>
            <person name="Castelle C.J."/>
            <person name="Singh A."/>
            <person name="Wilkins M.J."/>
            <person name="Williams K.H."/>
            <person name="Banfield J.F."/>
        </authorList>
    </citation>
    <scope>NUCLEOTIDE SEQUENCE [LARGE SCALE GENOMIC DNA]</scope>
</reference>
<feature type="coiled-coil region" evidence="1">
    <location>
        <begin position="216"/>
        <end position="247"/>
    </location>
</feature>
<feature type="transmembrane region" description="Helical" evidence="2">
    <location>
        <begin position="12"/>
        <end position="32"/>
    </location>
</feature>
<dbReference type="Proteomes" id="UP000033869">
    <property type="component" value="Unassembled WGS sequence"/>
</dbReference>
<accession>A0A0G0W7V0</accession>
<protein>
    <submittedName>
        <fullName evidence="3">Uncharacterized protein</fullName>
    </submittedName>
</protein>
<keyword evidence="1" id="KW-0175">Coiled coil</keyword>
<keyword evidence="2" id="KW-0812">Transmembrane</keyword>